<gene>
    <name evidence="1" type="ORF">TCM_036728</name>
</gene>
<dbReference type="PANTHER" id="PTHR37610:SF97">
    <property type="entry name" value="RETROTRANSPOSON GAG DOMAIN-CONTAINING PROTEIN"/>
    <property type="match status" value="1"/>
</dbReference>
<name>A0A061FKR8_THECC</name>
<evidence type="ECO:0008006" key="3">
    <source>
        <dbReference type="Google" id="ProtNLM"/>
    </source>
</evidence>
<dbReference type="InParanoid" id="A0A061FKR8"/>
<evidence type="ECO:0000313" key="1">
    <source>
        <dbReference type="EMBL" id="EOY17508.1"/>
    </source>
</evidence>
<organism evidence="1 2">
    <name type="scientific">Theobroma cacao</name>
    <name type="common">Cacao</name>
    <name type="synonym">Cocoa</name>
    <dbReference type="NCBI Taxonomy" id="3641"/>
    <lineage>
        <taxon>Eukaryota</taxon>
        <taxon>Viridiplantae</taxon>
        <taxon>Streptophyta</taxon>
        <taxon>Embryophyta</taxon>
        <taxon>Tracheophyta</taxon>
        <taxon>Spermatophyta</taxon>
        <taxon>Magnoliopsida</taxon>
        <taxon>eudicotyledons</taxon>
        <taxon>Gunneridae</taxon>
        <taxon>Pentapetalae</taxon>
        <taxon>rosids</taxon>
        <taxon>malvids</taxon>
        <taxon>Malvales</taxon>
        <taxon>Malvaceae</taxon>
        <taxon>Byttnerioideae</taxon>
        <taxon>Theobroma</taxon>
    </lineage>
</organism>
<dbReference type="PANTHER" id="PTHR37610">
    <property type="entry name" value="CCHC-TYPE DOMAIN-CONTAINING PROTEIN"/>
    <property type="match status" value="1"/>
</dbReference>
<proteinExistence type="predicted"/>
<dbReference type="AlphaFoldDB" id="A0A061FKR8"/>
<dbReference type="OMA" id="EICCNIS"/>
<reference evidence="1 2" key="1">
    <citation type="journal article" date="2013" name="Genome Biol.">
        <title>The genome sequence of the most widely cultivated cacao type and its use to identify candidate genes regulating pod color.</title>
        <authorList>
            <person name="Motamayor J.C."/>
            <person name="Mockaitis K."/>
            <person name="Schmutz J."/>
            <person name="Haiminen N."/>
            <person name="Iii D.L."/>
            <person name="Cornejo O."/>
            <person name="Findley S.D."/>
            <person name="Zheng P."/>
            <person name="Utro F."/>
            <person name="Royaert S."/>
            <person name="Saski C."/>
            <person name="Jenkins J."/>
            <person name="Podicheti R."/>
            <person name="Zhao M."/>
            <person name="Scheffler B.E."/>
            <person name="Stack J.C."/>
            <person name="Feltus F.A."/>
            <person name="Mustiga G.M."/>
            <person name="Amores F."/>
            <person name="Phillips W."/>
            <person name="Marelli J.P."/>
            <person name="May G.D."/>
            <person name="Shapiro H."/>
            <person name="Ma J."/>
            <person name="Bustamante C.D."/>
            <person name="Schnell R.J."/>
            <person name="Main D."/>
            <person name="Gilbert D."/>
            <person name="Parida L."/>
            <person name="Kuhn D.N."/>
        </authorList>
    </citation>
    <scope>NUCLEOTIDE SEQUENCE [LARGE SCALE GENOMIC DNA]</scope>
    <source>
        <strain evidence="2">cv. Matina 1-6</strain>
    </source>
</reference>
<dbReference type="EMBL" id="CM001886">
    <property type="protein sequence ID" value="EOY17508.1"/>
    <property type="molecule type" value="Genomic_DNA"/>
</dbReference>
<protein>
    <recommendedName>
        <fullName evidence="3">Retrotransposon gag domain-containing protein</fullName>
    </recommendedName>
</protein>
<evidence type="ECO:0000313" key="2">
    <source>
        <dbReference type="Proteomes" id="UP000026915"/>
    </source>
</evidence>
<dbReference type="Proteomes" id="UP000026915">
    <property type="component" value="Chromosome 8"/>
</dbReference>
<accession>A0A061FKR8</accession>
<dbReference type="HOGENOM" id="CLU_2150480_0_0_1"/>
<sequence>MVTSWLLNVVSKDIAASIFYTSSANEIWLDLHDWFSPKILPPIFEICCNISLYNQKNNSVVAYYTVLKGLWNELATYRSLPTSTCGTHKKFIKLQEADHLMQLLMGLNDSNT</sequence>
<dbReference type="Gramene" id="EOY17508">
    <property type="protein sequence ID" value="EOY17508"/>
    <property type="gene ID" value="TCM_036728"/>
</dbReference>
<keyword evidence="2" id="KW-1185">Reference proteome</keyword>